<dbReference type="HOGENOM" id="CLU_438673_0_0_1"/>
<evidence type="ECO:0000256" key="2">
    <source>
        <dbReference type="SAM" id="MobiDB-lite"/>
    </source>
</evidence>
<feature type="compositionally biased region" description="Polar residues" evidence="2">
    <location>
        <begin position="584"/>
        <end position="608"/>
    </location>
</feature>
<feature type="compositionally biased region" description="Low complexity" evidence="2">
    <location>
        <begin position="609"/>
        <end position="623"/>
    </location>
</feature>
<evidence type="ECO:0000256" key="1">
    <source>
        <dbReference type="SAM" id="Coils"/>
    </source>
</evidence>
<dbReference type="InterPro" id="IPR004827">
    <property type="entry name" value="bZIP"/>
</dbReference>
<dbReference type="AlphaFoldDB" id="C5FGG5"/>
<proteinExistence type="predicted"/>
<organism evidence="4 5">
    <name type="scientific">Arthroderma otae (strain ATCC MYA-4605 / CBS 113480)</name>
    <name type="common">Microsporum canis</name>
    <dbReference type="NCBI Taxonomy" id="554155"/>
    <lineage>
        <taxon>Eukaryota</taxon>
        <taxon>Fungi</taxon>
        <taxon>Dikarya</taxon>
        <taxon>Ascomycota</taxon>
        <taxon>Pezizomycotina</taxon>
        <taxon>Eurotiomycetes</taxon>
        <taxon>Eurotiomycetidae</taxon>
        <taxon>Onygenales</taxon>
        <taxon>Arthrodermataceae</taxon>
        <taxon>Microsporum</taxon>
    </lineage>
</organism>
<feature type="domain" description="BZIP" evidence="3">
    <location>
        <begin position="427"/>
        <end position="441"/>
    </location>
</feature>
<feature type="compositionally biased region" description="Pro residues" evidence="2">
    <location>
        <begin position="563"/>
        <end position="580"/>
    </location>
</feature>
<feature type="region of interest" description="Disordered" evidence="2">
    <location>
        <begin position="297"/>
        <end position="376"/>
    </location>
</feature>
<feature type="compositionally biased region" description="Polar residues" evidence="2">
    <location>
        <begin position="320"/>
        <end position="329"/>
    </location>
</feature>
<feature type="compositionally biased region" description="Low complexity" evidence="2">
    <location>
        <begin position="199"/>
        <end position="209"/>
    </location>
</feature>
<dbReference type="VEuPathDB" id="FungiDB:MCYG_02669"/>
<feature type="region of interest" description="Disordered" evidence="2">
    <location>
        <begin position="64"/>
        <end position="246"/>
    </location>
</feature>
<dbReference type="OrthoDB" id="2247093at2759"/>
<dbReference type="RefSeq" id="XP_002849735.1">
    <property type="nucleotide sequence ID" value="XM_002849689.1"/>
</dbReference>
<feature type="compositionally biased region" description="Polar residues" evidence="2">
    <location>
        <begin position="297"/>
        <end position="312"/>
    </location>
</feature>
<name>C5FGG5_ARTOC</name>
<dbReference type="eggNOG" id="ENOG502S3WG">
    <property type="taxonomic scope" value="Eukaryota"/>
</dbReference>
<keyword evidence="1" id="KW-0175">Coiled coil</keyword>
<feature type="region of interest" description="Disordered" evidence="2">
    <location>
        <begin position="482"/>
        <end position="623"/>
    </location>
</feature>
<evidence type="ECO:0000259" key="3">
    <source>
        <dbReference type="PROSITE" id="PS00036"/>
    </source>
</evidence>
<keyword evidence="5" id="KW-1185">Reference proteome</keyword>
<dbReference type="Proteomes" id="UP000002035">
    <property type="component" value="Unassembled WGS sequence"/>
</dbReference>
<feature type="coiled-coil region" evidence="1">
    <location>
        <begin position="446"/>
        <end position="473"/>
    </location>
</feature>
<dbReference type="GeneID" id="9222865"/>
<accession>C5FGG5</accession>
<dbReference type="GO" id="GO:0003700">
    <property type="term" value="F:DNA-binding transcription factor activity"/>
    <property type="evidence" value="ECO:0007669"/>
    <property type="project" value="InterPro"/>
</dbReference>
<reference evidence="5" key="1">
    <citation type="journal article" date="2012" name="MBio">
        <title>Comparative genome analysis of Trichophyton rubrum and related dermatophytes reveals candidate genes involved in infection.</title>
        <authorList>
            <person name="Martinez D.A."/>
            <person name="Oliver B.G."/>
            <person name="Graeser Y."/>
            <person name="Goldberg J.M."/>
            <person name="Li W."/>
            <person name="Martinez-Rossi N.M."/>
            <person name="Monod M."/>
            <person name="Shelest E."/>
            <person name="Barton R.C."/>
            <person name="Birch E."/>
            <person name="Brakhage A.A."/>
            <person name="Chen Z."/>
            <person name="Gurr S.J."/>
            <person name="Heiman D."/>
            <person name="Heitman J."/>
            <person name="Kosti I."/>
            <person name="Rossi A."/>
            <person name="Saif S."/>
            <person name="Samalova M."/>
            <person name="Saunders C.W."/>
            <person name="Shea T."/>
            <person name="Summerbell R.C."/>
            <person name="Xu J."/>
            <person name="Young S."/>
            <person name="Zeng Q."/>
            <person name="Birren B.W."/>
            <person name="Cuomo C.A."/>
            <person name="White T.C."/>
        </authorList>
    </citation>
    <scope>NUCLEOTIDE SEQUENCE [LARGE SCALE GENOMIC DNA]</scope>
    <source>
        <strain evidence="5">ATCC MYA-4605 / CBS 113480</strain>
    </source>
</reference>
<dbReference type="EMBL" id="DS995702">
    <property type="protein sequence ID" value="EEQ29850.1"/>
    <property type="molecule type" value="Genomic_DNA"/>
</dbReference>
<protein>
    <recommendedName>
        <fullName evidence="3">BZIP domain-containing protein</fullName>
    </recommendedName>
</protein>
<sequence length="623" mass="67362">MRKKQMVNRPEFLMEGLSSQTNTQSLPIHSTFVNRLFLLSTIPPNTPTLLFDLFEGRSPLERGKDRPCHVLGQLPFGGDQNLMSQRPYASNSPSDETSQPVSQLLTSPGRSTAPQDEVESVDPQARHGAPIPTPSRSGSVRGDETPPELAHSGRPTSSGHGSASQKRPRSLGMQAILNPSSHAPLEPSSRQSSREPLGSPTSTATSPSAHIRGTPSPIQPPTQPPLHYHYERSTLSPKVGRKLLTPKSPAVRAASLGGRFTPVPGTINAIQSPFLQSPPPPRFAEGASRVLIDSASATVPSRLTQPRQTTHAASIFYDQRPSTNPQSQDTSPRTPQSSYSSYSHPSPAPAPSIHIQQQHPSPISNPAIPGPPRSTIAQSLLPLENRGHYRGDGALAALGPYMTAEPGTGLIPFTIDRDSGSMKAKIKREKNSSASKRFRQRKKVVEAEQSQAIKRQEEEIKSLTEERDFYIRERNFFRDMYARTPGAKIPPRPPSPRSFKPRATPLASEDEGEHTSLDADDGGSGAAGRNVRQRTGSGPVHLPYPGIQTSGSFAPMSRSPSTHAPPAPSYPLPYPAPWRAPPMNINSQTAEGASVAPSPTAQASSRETQQQQASQYPPYQQHQ</sequence>
<feature type="compositionally biased region" description="Low complexity" evidence="2">
    <location>
        <begin position="330"/>
        <end position="356"/>
    </location>
</feature>
<feature type="compositionally biased region" description="Polar residues" evidence="2">
    <location>
        <begin position="547"/>
        <end position="562"/>
    </location>
</feature>
<evidence type="ECO:0000313" key="4">
    <source>
        <dbReference type="EMBL" id="EEQ29850.1"/>
    </source>
</evidence>
<feature type="compositionally biased region" description="Polar residues" evidence="2">
    <location>
        <begin position="154"/>
        <end position="165"/>
    </location>
</feature>
<evidence type="ECO:0000313" key="5">
    <source>
        <dbReference type="Proteomes" id="UP000002035"/>
    </source>
</evidence>
<gene>
    <name evidence="4" type="ORF">MCYG_02669</name>
</gene>
<dbReference type="PROSITE" id="PS00036">
    <property type="entry name" value="BZIP_BASIC"/>
    <property type="match status" value="1"/>
</dbReference>
<dbReference type="OMA" id="PQSWHPY"/>
<feature type="compositionally biased region" description="Polar residues" evidence="2">
    <location>
        <begin position="81"/>
        <end position="114"/>
    </location>
</feature>